<evidence type="ECO:0000256" key="6">
    <source>
        <dbReference type="ARBA" id="ARBA00039101"/>
    </source>
</evidence>
<dbReference type="InterPro" id="IPR006076">
    <property type="entry name" value="FAD-dep_OxRdtase"/>
</dbReference>
<dbReference type="EC" id="1.4.3.3" evidence="6"/>
<dbReference type="PROSITE" id="PS00677">
    <property type="entry name" value="DAO"/>
    <property type="match status" value="1"/>
</dbReference>
<dbReference type="Gene3D" id="3.30.9.10">
    <property type="entry name" value="D-Amino Acid Oxidase, subunit A, domain 2"/>
    <property type="match status" value="1"/>
</dbReference>
<keyword evidence="4 9" id="KW-0274">FAD</keyword>
<comment type="caution">
    <text evidence="11">The sequence shown here is derived from an EMBL/GenBank/DDBJ whole genome shotgun (WGS) entry which is preliminary data.</text>
</comment>
<evidence type="ECO:0000256" key="7">
    <source>
        <dbReference type="ARBA" id="ARBA00039751"/>
    </source>
</evidence>
<keyword evidence="12" id="KW-1185">Reference proteome</keyword>
<evidence type="ECO:0000256" key="2">
    <source>
        <dbReference type="ARBA" id="ARBA00006730"/>
    </source>
</evidence>
<accession>A0A919W1H3</accession>
<evidence type="ECO:0000313" key="11">
    <source>
        <dbReference type="EMBL" id="GIM88460.1"/>
    </source>
</evidence>
<dbReference type="GO" id="GO:0019478">
    <property type="term" value="P:D-amino acid catabolic process"/>
    <property type="evidence" value="ECO:0007669"/>
    <property type="project" value="TreeGrafter"/>
</dbReference>
<dbReference type="EMBL" id="BOQN01000003">
    <property type="protein sequence ID" value="GIM88460.1"/>
    <property type="molecule type" value="Genomic_DNA"/>
</dbReference>
<feature type="binding site" evidence="9">
    <location>
        <position position="234"/>
    </location>
    <ligand>
        <name>D-dopa</name>
        <dbReference type="ChEBI" id="CHEBI:149689"/>
    </ligand>
</feature>
<dbReference type="InterPro" id="IPR006181">
    <property type="entry name" value="D-amino_acid_oxidase_CS"/>
</dbReference>
<feature type="binding site" evidence="9">
    <location>
        <position position="188"/>
    </location>
    <ligand>
        <name>FAD</name>
        <dbReference type="ChEBI" id="CHEBI:57692"/>
    </ligand>
</feature>
<keyword evidence="3" id="KW-0285">Flavoprotein</keyword>
<evidence type="ECO:0000313" key="12">
    <source>
        <dbReference type="Proteomes" id="UP000677082"/>
    </source>
</evidence>
<organism evidence="11 12">
    <name type="scientific">Paractinoplanes toevensis</name>
    <dbReference type="NCBI Taxonomy" id="571911"/>
    <lineage>
        <taxon>Bacteria</taxon>
        <taxon>Bacillati</taxon>
        <taxon>Actinomycetota</taxon>
        <taxon>Actinomycetes</taxon>
        <taxon>Micromonosporales</taxon>
        <taxon>Micromonosporaceae</taxon>
        <taxon>Paractinoplanes</taxon>
    </lineage>
</organism>
<evidence type="ECO:0000256" key="3">
    <source>
        <dbReference type="ARBA" id="ARBA00022630"/>
    </source>
</evidence>
<feature type="binding site" evidence="9">
    <location>
        <position position="316"/>
    </location>
    <ligand>
        <name>D-dopa</name>
        <dbReference type="ChEBI" id="CHEBI:149689"/>
    </ligand>
</feature>
<reference evidence="11 12" key="1">
    <citation type="submission" date="2021-03" db="EMBL/GenBank/DDBJ databases">
        <title>Whole genome shotgun sequence of Actinoplanes toevensis NBRC 105298.</title>
        <authorList>
            <person name="Komaki H."/>
            <person name="Tamura T."/>
        </authorList>
    </citation>
    <scope>NUCLEOTIDE SEQUENCE [LARGE SCALE GENOMIC DNA]</scope>
    <source>
        <strain evidence="11 12">NBRC 105298</strain>
    </source>
</reference>
<name>A0A919W1H3_9ACTN</name>
<protein>
    <recommendedName>
        <fullName evidence="7">D-amino-acid oxidase</fullName>
        <ecNumber evidence="6">1.4.3.3</ecNumber>
    </recommendedName>
</protein>
<dbReference type="SUPFAM" id="SSF51971">
    <property type="entry name" value="Nucleotide-binding domain"/>
    <property type="match status" value="1"/>
</dbReference>
<feature type="domain" description="FAD dependent oxidoreductase" evidence="10">
    <location>
        <begin position="18"/>
        <end position="331"/>
    </location>
</feature>
<evidence type="ECO:0000259" key="10">
    <source>
        <dbReference type="Pfam" id="PF01266"/>
    </source>
</evidence>
<dbReference type="GO" id="GO:0071949">
    <property type="term" value="F:FAD binding"/>
    <property type="evidence" value="ECO:0007669"/>
    <property type="project" value="InterPro"/>
</dbReference>
<feature type="binding site" evidence="9">
    <location>
        <begin position="315"/>
        <end position="320"/>
    </location>
    <ligand>
        <name>FAD</name>
        <dbReference type="ChEBI" id="CHEBI:57692"/>
    </ligand>
</feature>
<comment type="similarity">
    <text evidence="2">Belongs to the DAMOX/DASOX family.</text>
</comment>
<dbReference type="AlphaFoldDB" id="A0A919W1H3"/>
<evidence type="ECO:0000256" key="8">
    <source>
        <dbReference type="ARBA" id="ARBA00049547"/>
    </source>
</evidence>
<keyword evidence="5" id="KW-0560">Oxidoreductase</keyword>
<dbReference type="Gene3D" id="3.40.50.720">
    <property type="entry name" value="NAD(P)-binding Rossmann-like Domain"/>
    <property type="match status" value="1"/>
</dbReference>
<dbReference type="Proteomes" id="UP000677082">
    <property type="component" value="Unassembled WGS sequence"/>
</dbReference>
<dbReference type="GO" id="GO:0005737">
    <property type="term" value="C:cytoplasm"/>
    <property type="evidence" value="ECO:0007669"/>
    <property type="project" value="TreeGrafter"/>
</dbReference>
<gene>
    <name evidence="11" type="primary">aao</name>
    <name evidence="11" type="ORF">Ato02nite_002530</name>
</gene>
<dbReference type="PIRSF" id="PIRSF000189">
    <property type="entry name" value="D-aa_oxidase"/>
    <property type="match status" value="1"/>
</dbReference>
<dbReference type="GO" id="GO:0003884">
    <property type="term" value="F:D-amino-acid oxidase activity"/>
    <property type="evidence" value="ECO:0007669"/>
    <property type="project" value="UniProtKB-EC"/>
</dbReference>
<dbReference type="SUPFAM" id="SSF54373">
    <property type="entry name" value="FAD-linked reductases, C-terminal domain"/>
    <property type="match status" value="1"/>
</dbReference>
<evidence type="ECO:0000256" key="9">
    <source>
        <dbReference type="PIRSR" id="PIRSR000189-1"/>
    </source>
</evidence>
<dbReference type="InterPro" id="IPR023209">
    <property type="entry name" value="DAO"/>
</dbReference>
<comment type="catalytic activity">
    <reaction evidence="8">
        <text>a D-alpha-amino acid + O2 + H2O = a 2-oxocarboxylate + H2O2 + NH4(+)</text>
        <dbReference type="Rhea" id="RHEA:21816"/>
        <dbReference type="ChEBI" id="CHEBI:15377"/>
        <dbReference type="ChEBI" id="CHEBI:15379"/>
        <dbReference type="ChEBI" id="CHEBI:16240"/>
        <dbReference type="ChEBI" id="CHEBI:28938"/>
        <dbReference type="ChEBI" id="CHEBI:35179"/>
        <dbReference type="ChEBI" id="CHEBI:59871"/>
        <dbReference type="EC" id="1.4.3.3"/>
    </reaction>
    <physiologicalReaction direction="left-to-right" evidence="8">
        <dbReference type="Rhea" id="RHEA:21817"/>
    </physiologicalReaction>
</comment>
<evidence type="ECO:0000256" key="5">
    <source>
        <dbReference type="ARBA" id="ARBA00023002"/>
    </source>
</evidence>
<dbReference type="PANTHER" id="PTHR11530:SF11">
    <property type="entry name" value="D-ASPARTATE OXIDASE"/>
    <property type="match status" value="1"/>
</dbReference>
<feature type="binding site" evidence="9">
    <location>
        <position position="290"/>
    </location>
    <ligand>
        <name>D-dopa</name>
        <dbReference type="ChEBI" id="CHEBI:149689"/>
    </ligand>
</feature>
<evidence type="ECO:0000256" key="4">
    <source>
        <dbReference type="ARBA" id="ARBA00022827"/>
    </source>
</evidence>
<proteinExistence type="inferred from homology"/>
<sequence>MMVRTVSNLEDMAADRNDVLIIGAGVIGLTTGVQLVESSGGSAPRVHIVAEQWAEETNSAAAGAIFDPSHAQHDRLGDWAGRTARRFGQLAGEHFPGVTLVDGLEACRQQLRPPPYIESLPTFRPCPPAELPQGFVTGWRYRVPVIDMPPYLKALRQRFEAGGGTLSRGRLGSLAEVTAEAGIVVNCTGIGARDLVPDTQVHPSRGRLVVVGNPQGRKTFFAEYTTGEQHDMTYVFPHGATLVLGGSMEKGEDAAMPDDEIPDAILRRCREAFPGETFDDHARRRRTGIRPHRPEVRLEVEPAGDGHIIHNYGHGGSGVTLSWGCAEQVADIVFQLRS</sequence>
<comment type="cofactor">
    <cofactor evidence="1 9">
        <name>FAD</name>
        <dbReference type="ChEBI" id="CHEBI:57692"/>
    </cofactor>
</comment>
<dbReference type="PANTHER" id="PTHR11530">
    <property type="entry name" value="D-AMINO ACID OXIDASE"/>
    <property type="match status" value="1"/>
</dbReference>
<dbReference type="Pfam" id="PF01266">
    <property type="entry name" value="DAO"/>
    <property type="match status" value="1"/>
</dbReference>
<evidence type="ECO:0000256" key="1">
    <source>
        <dbReference type="ARBA" id="ARBA00001974"/>
    </source>
</evidence>